<evidence type="ECO:0000256" key="1">
    <source>
        <dbReference type="ARBA" id="ARBA00004496"/>
    </source>
</evidence>
<evidence type="ECO:0000256" key="7">
    <source>
        <dbReference type="ARBA" id="ARBA00022741"/>
    </source>
</evidence>
<evidence type="ECO:0000256" key="2">
    <source>
        <dbReference type="ARBA" id="ARBA00005790"/>
    </source>
</evidence>
<evidence type="ECO:0000256" key="6">
    <source>
        <dbReference type="ARBA" id="ARBA00022679"/>
    </source>
</evidence>
<dbReference type="Gene3D" id="3.40.50.300">
    <property type="entry name" value="P-loop containing nucleotide triphosphate hydrolases"/>
    <property type="match status" value="1"/>
</dbReference>
<dbReference type="GeneTree" id="ENSGT00940000155815"/>
<evidence type="ECO:0000256" key="4">
    <source>
        <dbReference type="ARBA" id="ARBA00016296"/>
    </source>
</evidence>
<dbReference type="GO" id="GO:0005829">
    <property type="term" value="C:cytosol"/>
    <property type="evidence" value="ECO:0007669"/>
    <property type="project" value="TreeGrafter"/>
</dbReference>
<dbReference type="PANTHER" id="PTHR23117:SF22">
    <property type="entry name" value="GUANYLATE KINASE 1"/>
    <property type="match status" value="1"/>
</dbReference>
<keyword evidence="8" id="KW-0418">Kinase</keyword>
<evidence type="ECO:0000256" key="5">
    <source>
        <dbReference type="ARBA" id="ARBA00022490"/>
    </source>
</evidence>
<keyword evidence="9" id="KW-0067">ATP-binding</keyword>
<dbReference type="Ensembl" id="ENSSLUT00000045132.1">
    <property type="protein sequence ID" value="ENSSLUP00000043747.1"/>
    <property type="gene ID" value="ENSSLUG00000019400.1"/>
</dbReference>
<sequence length="224" mass="24986">MSGPRPVVLSGPSGAGKSTLMKRLMKDHEDVFGFSVSHTTRNPRPGEEDGKGLNTLPMLLGATLLPVALDSLLMLHLTDYHFTTKEAMQEGIDNGEYIENAEFSGNLYGTSKAAIEDVQAKNLICILDVDIQGVKRIKETDLNPIYISIQPPSMEILEKRLRDRQTETEESLQKRLEAARIDMELSNEPGVFDVVIINDDLERAYEELKDILSDDIQKVQEAKS</sequence>
<proteinExistence type="inferred from homology"/>
<evidence type="ECO:0000259" key="13">
    <source>
        <dbReference type="PROSITE" id="PS50052"/>
    </source>
</evidence>
<keyword evidence="12" id="KW-0175">Coiled coil</keyword>
<evidence type="ECO:0000313" key="15">
    <source>
        <dbReference type="Proteomes" id="UP000694568"/>
    </source>
</evidence>
<evidence type="ECO:0000256" key="12">
    <source>
        <dbReference type="SAM" id="Coils"/>
    </source>
</evidence>
<evidence type="ECO:0000313" key="14">
    <source>
        <dbReference type="Ensembl" id="ENSSLUP00000043747.1"/>
    </source>
</evidence>
<comment type="catalytic activity">
    <reaction evidence="11">
        <text>GMP + ATP = GDP + ADP</text>
        <dbReference type="Rhea" id="RHEA:20780"/>
        <dbReference type="ChEBI" id="CHEBI:30616"/>
        <dbReference type="ChEBI" id="CHEBI:58115"/>
        <dbReference type="ChEBI" id="CHEBI:58189"/>
        <dbReference type="ChEBI" id="CHEBI:456216"/>
        <dbReference type="EC" id="2.7.4.8"/>
    </reaction>
</comment>
<comment type="subcellular location">
    <subcellularLocation>
        <location evidence="1">Cytoplasm</location>
    </subcellularLocation>
</comment>
<gene>
    <name evidence="14" type="primary">guk1b</name>
</gene>
<dbReference type="PROSITE" id="PS50052">
    <property type="entry name" value="GUANYLATE_KINASE_2"/>
    <property type="match status" value="1"/>
</dbReference>
<dbReference type="CDD" id="cd00071">
    <property type="entry name" value="GMPK"/>
    <property type="match status" value="1"/>
</dbReference>
<reference evidence="14" key="1">
    <citation type="submission" date="2025-08" db="UniProtKB">
        <authorList>
            <consortium name="Ensembl"/>
        </authorList>
    </citation>
    <scope>IDENTIFICATION</scope>
</reference>
<feature type="coiled-coil region" evidence="12">
    <location>
        <begin position="162"/>
        <end position="218"/>
    </location>
</feature>
<protein>
    <recommendedName>
        <fullName evidence="4">Guanylate kinase</fullName>
        <ecNumber evidence="3">2.7.4.8</ecNumber>
    </recommendedName>
    <alternativeName>
        <fullName evidence="10">GMP kinase</fullName>
    </alternativeName>
</protein>
<keyword evidence="15" id="KW-1185">Reference proteome</keyword>
<dbReference type="InterPro" id="IPR008145">
    <property type="entry name" value="GK/Ca_channel_bsu"/>
</dbReference>
<dbReference type="SUPFAM" id="SSF52540">
    <property type="entry name" value="P-loop containing nucleoside triphosphate hydrolases"/>
    <property type="match status" value="1"/>
</dbReference>
<dbReference type="GO" id="GO:0004385">
    <property type="term" value="F:GMP kinase activity"/>
    <property type="evidence" value="ECO:0007669"/>
    <property type="project" value="UniProtKB-EC"/>
</dbReference>
<name>A0A8C9ZQ30_SANLU</name>
<dbReference type="SMART" id="SM00072">
    <property type="entry name" value="GuKc"/>
    <property type="match status" value="1"/>
</dbReference>
<dbReference type="AlphaFoldDB" id="A0A8C9ZQ30"/>
<keyword evidence="7" id="KW-0547">Nucleotide-binding</keyword>
<dbReference type="PANTHER" id="PTHR23117">
    <property type="entry name" value="GUANYLATE KINASE-RELATED"/>
    <property type="match status" value="1"/>
</dbReference>
<reference evidence="14" key="2">
    <citation type="submission" date="2025-09" db="UniProtKB">
        <authorList>
            <consortium name="Ensembl"/>
        </authorList>
    </citation>
    <scope>IDENTIFICATION</scope>
</reference>
<evidence type="ECO:0000256" key="8">
    <source>
        <dbReference type="ARBA" id="ARBA00022777"/>
    </source>
</evidence>
<evidence type="ECO:0000256" key="9">
    <source>
        <dbReference type="ARBA" id="ARBA00022840"/>
    </source>
</evidence>
<dbReference type="InterPro" id="IPR008144">
    <property type="entry name" value="Guanylate_kin-like_dom"/>
</dbReference>
<comment type="similarity">
    <text evidence="2">Belongs to the guanylate kinase family.</text>
</comment>
<feature type="domain" description="Guanylate kinase-like" evidence="13">
    <location>
        <begin position="4"/>
        <end position="213"/>
    </location>
</feature>
<dbReference type="Pfam" id="PF00625">
    <property type="entry name" value="Guanylate_kin"/>
    <property type="match status" value="2"/>
</dbReference>
<evidence type="ECO:0000256" key="3">
    <source>
        <dbReference type="ARBA" id="ARBA00012961"/>
    </source>
</evidence>
<keyword evidence="6" id="KW-0808">Transferase</keyword>
<dbReference type="FunFam" id="3.40.50.300:FF:000879">
    <property type="entry name" value="Guanylate kinase 1"/>
    <property type="match status" value="1"/>
</dbReference>
<accession>A0A8C9ZQ30</accession>
<keyword evidence="5" id="KW-0963">Cytoplasm</keyword>
<dbReference type="GO" id="GO:0005524">
    <property type="term" value="F:ATP binding"/>
    <property type="evidence" value="ECO:0007669"/>
    <property type="project" value="UniProtKB-KW"/>
</dbReference>
<evidence type="ECO:0000256" key="11">
    <source>
        <dbReference type="ARBA" id="ARBA00048594"/>
    </source>
</evidence>
<dbReference type="Proteomes" id="UP000694568">
    <property type="component" value="Unplaced"/>
</dbReference>
<dbReference type="EC" id="2.7.4.8" evidence="3"/>
<evidence type="ECO:0000256" key="10">
    <source>
        <dbReference type="ARBA" id="ARBA00030128"/>
    </source>
</evidence>
<organism evidence="14 15">
    <name type="scientific">Sander lucioperca</name>
    <name type="common">Pike-perch</name>
    <name type="synonym">Perca lucioperca</name>
    <dbReference type="NCBI Taxonomy" id="283035"/>
    <lineage>
        <taxon>Eukaryota</taxon>
        <taxon>Metazoa</taxon>
        <taxon>Chordata</taxon>
        <taxon>Craniata</taxon>
        <taxon>Vertebrata</taxon>
        <taxon>Euteleostomi</taxon>
        <taxon>Actinopterygii</taxon>
        <taxon>Neopterygii</taxon>
        <taxon>Teleostei</taxon>
        <taxon>Neoteleostei</taxon>
        <taxon>Acanthomorphata</taxon>
        <taxon>Eupercaria</taxon>
        <taxon>Perciformes</taxon>
        <taxon>Percoidei</taxon>
        <taxon>Percidae</taxon>
        <taxon>Luciopercinae</taxon>
        <taxon>Sander</taxon>
    </lineage>
</organism>
<dbReference type="InterPro" id="IPR027417">
    <property type="entry name" value="P-loop_NTPase"/>
</dbReference>